<keyword evidence="2" id="KW-0479">Metal-binding</keyword>
<feature type="domain" description="HMA" evidence="7">
    <location>
        <begin position="15"/>
        <end position="78"/>
    </location>
</feature>
<dbReference type="InterPro" id="IPR006121">
    <property type="entry name" value="HMA_dom"/>
</dbReference>
<keyword evidence="3" id="KW-0449">Lipoprotein</keyword>
<name>A0AAN7KLI0_TRANT</name>
<feature type="compositionally biased region" description="Basic residues" evidence="6">
    <location>
        <begin position="163"/>
        <end position="175"/>
    </location>
</feature>
<organism evidence="8 9">
    <name type="scientific">Trapa natans</name>
    <name type="common">Water chestnut</name>
    <dbReference type="NCBI Taxonomy" id="22666"/>
    <lineage>
        <taxon>Eukaryota</taxon>
        <taxon>Viridiplantae</taxon>
        <taxon>Streptophyta</taxon>
        <taxon>Embryophyta</taxon>
        <taxon>Tracheophyta</taxon>
        <taxon>Spermatophyta</taxon>
        <taxon>Magnoliopsida</taxon>
        <taxon>eudicotyledons</taxon>
        <taxon>Gunneridae</taxon>
        <taxon>Pentapetalae</taxon>
        <taxon>rosids</taxon>
        <taxon>malvids</taxon>
        <taxon>Myrtales</taxon>
        <taxon>Lythraceae</taxon>
        <taxon>Trapa</taxon>
    </lineage>
</organism>
<feature type="region of interest" description="Disordered" evidence="6">
    <location>
        <begin position="75"/>
        <end position="215"/>
    </location>
</feature>
<dbReference type="CDD" id="cd00371">
    <property type="entry name" value="HMA"/>
    <property type="match status" value="1"/>
</dbReference>
<dbReference type="PROSITE" id="PS50846">
    <property type="entry name" value="HMA_2"/>
    <property type="match status" value="1"/>
</dbReference>
<feature type="compositionally biased region" description="Basic and acidic residues" evidence="6">
    <location>
        <begin position="116"/>
        <end position="125"/>
    </location>
</feature>
<evidence type="ECO:0000313" key="8">
    <source>
        <dbReference type="EMBL" id="KAK4767414.1"/>
    </source>
</evidence>
<evidence type="ECO:0000259" key="7">
    <source>
        <dbReference type="PROSITE" id="PS50846"/>
    </source>
</evidence>
<dbReference type="Pfam" id="PF00403">
    <property type="entry name" value="HMA"/>
    <property type="match status" value="1"/>
</dbReference>
<evidence type="ECO:0000256" key="2">
    <source>
        <dbReference type="ARBA" id="ARBA00022723"/>
    </source>
</evidence>
<evidence type="ECO:0000256" key="3">
    <source>
        <dbReference type="ARBA" id="ARBA00023288"/>
    </source>
</evidence>
<dbReference type="Gene3D" id="3.30.70.100">
    <property type="match status" value="1"/>
</dbReference>
<evidence type="ECO:0000256" key="5">
    <source>
        <dbReference type="ARBA" id="ARBA00024045"/>
    </source>
</evidence>
<dbReference type="AlphaFoldDB" id="A0AAN7KLI0"/>
<dbReference type="SUPFAM" id="SSF55008">
    <property type="entry name" value="HMA, heavy metal-associated domain"/>
    <property type="match status" value="1"/>
</dbReference>
<sequence length="300" mass="32652">MASKTTEGVQEHLKYQTWTLKVPIHCRGCERKVKRVLHSIHGVFTSSIDPKQHKVTVTGDVDSETLIKKLVRSGKQAELWPKKKSGRANKKDGENANNDPKENHAQEDQAAAATSKAEKDIKSAENEGADYSGDEEENSSPEADDKAREAKAAEGGGEGGGGGKKKKKKKRKKKTGQNALSADQAGKDANTDSDHHHVAGGDAASISPASSSMYPPPDHFADHEFLLPISHYAPVMFSSASNSNGGLSYYWCATPIHHSLLYSHEVGLHPPPDLIDSYHDRVHDPYDYDDDDDEVGCSIM</sequence>
<dbReference type="GO" id="GO:0046872">
    <property type="term" value="F:metal ion binding"/>
    <property type="evidence" value="ECO:0007669"/>
    <property type="project" value="UniProtKB-KW"/>
</dbReference>
<evidence type="ECO:0000256" key="4">
    <source>
        <dbReference type="ARBA" id="ARBA00023289"/>
    </source>
</evidence>
<evidence type="ECO:0000256" key="1">
    <source>
        <dbReference type="ARBA" id="ARBA00022481"/>
    </source>
</evidence>
<comment type="caution">
    <text evidence="8">The sequence shown here is derived from an EMBL/GenBank/DDBJ whole genome shotgun (WGS) entry which is preliminary data.</text>
</comment>
<dbReference type="EMBL" id="JAXQNO010000022">
    <property type="protein sequence ID" value="KAK4767414.1"/>
    <property type="molecule type" value="Genomic_DNA"/>
</dbReference>
<keyword evidence="1" id="KW-0488">Methylation</keyword>
<dbReference type="PANTHER" id="PTHR45868">
    <property type="entry name" value="HEAVY METAL-ASSOCIATED ISOPRENYLATED PLANT PROTEIN 33-RELATED"/>
    <property type="match status" value="1"/>
</dbReference>
<gene>
    <name evidence="8" type="ORF">SAY86_015164</name>
</gene>
<dbReference type="Proteomes" id="UP001346149">
    <property type="component" value="Unassembled WGS sequence"/>
</dbReference>
<keyword evidence="4" id="KW-0636">Prenylation</keyword>
<evidence type="ECO:0000256" key="6">
    <source>
        <dbReference type="SAM" id="MobiDB-lite"/>
    </source>
</evidence>
<reference evidence="8 9" key="1">
    <citation type="journal article" date="2023" name="Hortic Res">
        <title>Pangenome of water caltrop reveals structural variations and asymmetric subgenome divergence after allopolyploidization.</title>
        <authorList>
            <person name="Zhang X."/>
            <person name="Chen Y."/>
            <person name="Wang L."/>
            <person name="Yuan Y."/>
            <person name="Fang M."/>
            <person name="Shi L."/>
            <person name="Lu R."/>
            <person name="Comes H.P."/>
            <person name="Ma Y."/>
            <person name="Chen Y."/>
            <person name="Huang G."/>
            <person name="Zhou Y."/>
            <person name="Zheng Z."/>
            <person name="Qiu Y."/>
        </authorList>
    </citation>
    <scope>NUCLEOTIDE SEQUENCE [LARGE SCALE GENOMIC DNA]</scope>
    <source>
        <strain evidence="8">F231</strain>
    </source>
</reference>
<dbReference type="InterPro" id="IPR036163">
    <property type="entry name" value="HMA_dom_sf"/>
</dbReference>
<proteinExistence type="inferred from homology"/>
<evidence type="ECO:0000313" key="9">
    <source>
        <dbReference type="Proteomes" id="UP001346149"/>
    </source>
</evidence>
<feature type="compositionally biased region" description="Basic and acidic residues" evidence="6">
    <location>
        <begin position="143"/>
        <end position="152"/>
    </location>
</feature>
<keyword evidence="9" id="KW-1185">Reference proteome</keyword>
<accession>A0AAN7KLI0</accession>
<feature type="compositionally biased region" description="Basic and acidic residues" evidence="6">
    <location>
        <begin position="89"/>
        <end position="107"/>
    </location>
</feature>
<comment type="similarity">
    <text evidence="5">Belongs to the HIPP family.</text>
</comment>
<feature type="compositionally biased region" description="Basic and acidic residues" evidence="6">
    <location>
        <begin position="185"/>
        <end position="199"/>
    </location>
</feature>
<dbReference type="PANTHER" id="PTHR45868:SF80">
    <property type="entry name" value="F15K9.8-RELATED"/>
    <property type="match status" value="1"/>
</dbReference>
<protein>
    <recommendedName>
        <fullName evidence="7">HMA domain-containing protein</fullName>
    </recommendedName>
</protein>